<evidence type="ECO:0000256" key="2">
    <source>
        <dbReference type="ARBA" id="ARBA00017835"/>
    </source>
</evidence>
<dbReference type="EMBL" id="OU892282">
    <property type="protein sequence ID" value="CAG9770155.1"/>
    <property type="molecule type" value="Genomic_DNA"/>
</dbReference>
<evidence type="ECO:0000256" key="3">
    <source>
        <dbReference type="ARBA" id="ARBA00029631"/>
    </source>
</evidence>
<dbReference type="PANTHER" id="PTHR11001">
    <property type="entry name" value="MITOCHONDRIAL FISSION PROCESS PROTEIN 1"/>
    <property type="match status" value="1"/>
</dbReference>
<evidence type="ECO:0000256" key="1">
    <source>
        <dbReference type="ARBA" id="ARBA00009224"/>
    </source>
</evidence>
<accession>A0A9N9MWK4</accession>
<dbReference type="GO" id="GO:0005739">
    <property type="term" value="C:mitochondrion"/>
    <property type="evidence" value="ECO:0007669"/>
    <property type="project" value="TreeGrafter"/>
</dbReference>
<dbReference type="InterPro" id="IPR019560">
    <property type="entry name" value="Mitochondrial_18_kDa_protein"/>
</dbReference>
<comment type="similarity">
    <text evidence="1">Belongs to the MTFP1 family.</text>
</comment>
<dbReference type="AlphaFoldDB" id="A0A9N9MWK4"/>
<evidence type="ECO:0000313" key="5">
    <source>
        <dbReference type="Proteomes" id="UP001152799"/>
    </source>
</evidence>
<reference evidence="4" key="1">
    <citation type="submission" date="2022-01" db="EMBL/GenBank/DDBJ databases">
        <authorList>
            <person name="King R."/>
        </authorList>
    </citation>
    <scope>NUCLEOTIDE SEQUENCE</scope>
</reference>
<dbReference type="Pfam" id="PF10558">
    <property type="entry name" value="MTP18"/>
    <property type="match status" value="2"/>
</dbReference>
<sequence>MSQNIENKKIDLYRDTPVRYLGYANEVGEAFRSIIGTKLVNLSYGIATLYVLADTGDKSMESYKANINEPNHKRKVAYTTADTLIWQLLASVAIPGFTVNRICALSNYAIKKSEILPKNYRKWLVTTIGLTAIPFIIKPIDKFVDFAMDESLRKFQPE</sequence>
<protein>
    <recommendedName>
        <fullName evidence="2">Mitochondrial fission process protein 1</fullName>
    </recommendedName>
    <alternativeName>
        <fullName evidence="3">Mitochondrial 18 kDa protein</fullName>
    </alternativeName>
</protein>
<dbReference type="OrthoDB" id="424969at2759"/>
<gene>
    <name evidence="4" type="ORF">CEUTPL_LOCUS10612</name>
</gene>
<dbReference type="GO" id="GO:0000266">
    <property type="term" value="P:mitochondrial fission"/>
    <property type="evidence" value="ECO:0007669"/>
    <property type="project" value="TreeGrafter"/>
</dbReference>
<evidence type="ECO:0000313" key="4">
    <source>
        <dbReference type="EMBL" id="CAG9770155.1"/>
    </source>
</evidence>
<keyword evidence="5" id="KW-1185">Reference proteome</keyword>
<dbReference type="PANTHER" id="PTHR11001:SF2">
    <property type="entry name" value="MITOCHONDRIAL FISSION PROCESS PROTEIN 1"/>
    <property type="match status" value="1"/>
</dbReference>
<organism evidence="4 5">
    <name type="scientific">Ceutorhynchus assimilis</name>
    <name type="common">cabbage seed weevil</name>
    <dbReference type="NCBI Taxonomy" id="467358"/>
    <lineage>
        <taxon>Eukaryota</taxon>
        <taxon>Metazoa</taxon>
        <taxon>Ecdysozoa</taxon>
        <taxon>Arthropoda</taxon>
        <taxon>Hexapoda</taxon>
        <taxon>Insecta</taxon>
        <taxon>Pterygota</taxon>
        <taxon>Neoptera</taxon>
        <taxon>Endopterygota</taxon>
        <taxon>Coleoptera</taxon>
        <taxon>Polyphaga</taxon>
        <taxon>Cucujiformia</taxon>
        <taxon>Curculionidae</taxon>
        <taxon>Ceutorhynchinae</taxon>
        <taxon>Ceutorhynchus</taxon>
    </lineage>
</organism>
<dbReference type="Proteomes" id="UP001152799">
    <property type="component" value="Chromosome 6"/>
</dbReference>
<name>A0A9N9MWK4_9CUCU</name>
<proteinExistence type="inferred from homology"/>